<organism evidence="12 13">
    <name type="scientific">Cocos nucifera</name>
    <name type="common">Coconut palm</name>
    <dbReference type="NCBI Taxonomy" id="13894"/>
    <lineage>
        <taxon>Eukaryota</taxon>
        <taxon>Viridiplantae</taxon>
        <taxon>Streptophyta</taxon>
        <taxon>Embryophyta</taxon>
        <taxon>Tracheophyta</taxon>
        <taxon>Spermatophyta</taxon>
        <taxon>Magnoliopsida</taxon>
        <taxon>Liliopsida</taxon>
        <taxon>Arecaceae</taxon>
        <taxon>Arecoideae</taxon>
        <taxon>Cocoseae</taxon>
        <taxon>Attaleinae</taxon>
        <taxon>Cocos</taxon>
    </lineage>
</organism>
<accession>A0A8K0IKY5</accession>
<dbReference type="GO" id="GO:0005634">
    <property type="term" value="C:nucleus"/>
    <property type="evidence" value="ECO:0007669"/>
    <property type="project" value="UniProtKB-SubCell"/>
</dbReference>
<dbReference type="InterPro" id="IPR009057">
    <property type="entry name" value="Homeodomain-like_sf"/>
</dbReference>
<dbReference type="InterPro" id="IPR050762">
    <property type="entry name" value="HD-ZIP_Homeobox_LZ_Class_II"/>
</dbReference>
<dbReference type="GO" id="GO:0000981">
    <property type="term" value="F:DNA-binding transcription factor activity, RNA polymerase II-specific"/>
    <property type="evidence" value="ECO:0007669"/>
    <property type="project" value="InterPro"/>
</dbReference>
<dbReference type="GO" id="GO:0043565">
    <property type="term" value="F:sequence-specific DNA binding"/>
    <property type="evidence" value="ECO:0007669"/>
    <property type="project" value="InterPro"/>
</dbReference>
<reference evidence="12" key="1">
    <citation type="journal article" date="2017" name="Gigascience">
        <title>The genome draft of coconut (Cocos nucifera).</title>
        <authorList>
            <person name="Xiao Y."/>
            <person name="Xu P."/>
            <person name="Fan H."/>
            <person name="Baudouin L."/>
            <person name="Xia W."/>
            <person name="Bocs S."/>
            <person name="Xu J."/>
            <person name="Li Q."/>
            <person name="Guo A."/>
            <person name="Zhou L."/>
            <person name="Li J."/>
            <person name="Wu Y."/>
            <person name="Ma Z."/>
            <person name="Armero A."/>
            <person name="Issali A.E."/>
            <person name="Liu N."/>
            <person name="Peng M."/>
            <person name="Yang Y."/>
        </authorList>
    </citation>
    <scope>NUCLEOTIDE SEQUENCE</scope>
    <source>
        <tissue evidence="12">Spear leaf of Hainan Tall coconut</tissue>
    </source>
</reference>
<evidence type="ECO:0000313" key="12">
    <source>
        <dbReference type="EMBL" id="KAG1361980.1"/>
    </source>
</evidence>
<dbReference type="Pfam" id="PF00046">
    <property type="entry name" value="Homeodomain"/>
    <property type="match status" value="1"/>
</dbReference>
<evidence type="ECO:0000256" key="2">
    <source>
        <dbReference type="ARBA" id="ARBA00006074"/>
    </source>
</evidence>
<dbReference type="SUPFAM" id="SSF46689">
    <property type="entry name" value="Homeodomain-like"/>
    <property type="match status" value="1"/>
</dbReference>
<dbReference type="PROSITE" id="PS00027">
    <property type="entry name" value="HOMEOBOX_1"/>
    <property type="match status" value="1"/>
</dbReference>
<dbReference type="InterPro" id="IPR001356">
    <property type="entry name" value="HD"/>
</dbReference>
<evidence type="ECO:0000256" key="3">
    <source>
        <dbReference type="ARBA" id="ARBA00023015"/>
    </source>
</evidence>
<comment type="similarity">
    <text evidence="2">Belongs to the HD-ZIP homeobox family. Class II subfamily.</text>
</comment>
<dbReference type="Gene3D" id="1.10.10.60">
    <property type="entry name" value="Homeodomain-like"/>
    <property type="match status" value="1"/>
</dbReference>
<feature type="domain" description="Homeobox" evidence="11">
    <location>
        <begin position="107"/>
        <end position="167"/>
    </location>
</feature>
<evidence type="ECO:0000256" key="5">
    <source>
        <dbReference type="ARBA" id="ARBA00023155"/>
    </source>
</evidence>
<feature type="DNA-binding region" description="Homeobox" evidence="8">
    <location>
        <begin position="109"/>
        <end position="168"/>
    </location>
</feature>
<protein>
    <submittedName>
        <fullName evidence="12">Homeobox-leucine zipper protein HAT4</fullName>
    </submittedName>
</protein>
<name>A0A8K0IKY5_COCNU</name>
<feature type="region of interest" description="Disordered" evidence="10">
    <location>
        <begin position="65"/>
        <end position="113"/>
    </location>
</feature>
<dbReference type="InterPro" id="IPR003106">
    <property type="entry name" value="Leu_zip_homeo"/>
</dbReference>
<evidence type="ECO:0000259" key="11">
    <source>
        <dbReference type="PROSITE" id="PS50071"/>
    </source>
</evidence>
<evidence type="ECO:0000256" key="1">
    <source>
        <dbReference type="ARBA" id="ARBA00004123"/>
    </source>
</evidence>
<dbReference type="CDD" id="cd00086">
    <property type="entry name" value="homeodomain"/>
    <property type="match status" value="1"/>
</dbReference>
<keyword evidence="7 8" id="KW-0539">Nucleus</keyword>
<dbReference type="PANTHER" id="PTHR45714">
    <property type="entry name" value="HOMEOBOX-LEUCINE ZIPPER PROTEIN HAT14"/>
    <property type="match status" value="1"/>
</dbReference>
<dbReference type="EMBL" id="CM017881">
    <property type="protein sequence ID" value="KAG1361980.1"/>
    <property type="molecule type" value="Genomic_DNA"/>
</dbReference>
<dbReference type="InterPro" id="IPR017970">
    <property type="entry name" value="Homeobox_CS"/>
</dbReference>
<feature type="compositionally biased region" description="Basic and acidic residues" evidence="10">
    <location>
        <begin position="71"/>
        <end position="81"/>
    </location>
</feature>
<dbReference type="OrthoDB" id="6159439at2759"/>
<evidence type="ECO:0000256" key="9">
    <source>
        <dbReference type="RuleBase" id="RU000682"/>
    </source>
</evidence>
<keyword evidence="6" id="KW-0804">Transcription</keyword>
<keyword evidence="4 8" id="KW-0238">DNA-binding</keyword>
<evidence type="ECO:0000256" key="8">
    <source>
        <dbReference type="PROSITE-ProRule" id="PRU00108"/>
    </source>
</evidence>
<evidence type="ECO:0000256" key="6">
    <source>
        <dbReference type="ARBA" id="ARBA00023163"/>
    </source>
</evidence>
<feature type="compositionally biased region" description="Polar residues" evidence="10">
    <location>
        <begin position="12"/>
        <end position="22"/>
    </location>
</feature>
<sequence>MDVDPSMCNGDWSGNQSMTSQEPKLMDKDGGQPRIHPSLQLELKLPWSTETESGDIYEAKSRRTLNVRGPTRADDPCDDMKPPPSASRGVIAERGSQGCHNASEGDGGRGRKKLRLSKEQSCYLEGCFKEHTTLNPKQKLAIAKRLNLLHRQVEVWFQNRRARTKLKQSEVDYKYLMQWCEYLTEENRMLHEEIQEFKAFKSPLQNVHHYKQQTMLTMCPSCQHAIVLRKIDSFHDTADRENHP</sequence>
<evidence type="ECO:0000256" key="10">
    <source>
        <dbReference type="SAM" id="MobiDB-lite"/>
    </source>
</evidence>
<feature type="region of interest" description="Disordered" evidence="10">
    <location>
        <begin position="1"/>
        <end position="40"/>
    </location>
</feature>
<dbReference type="PROSITE" id="PS50071">
    <property type="entry name" value="HOMEOBOX_2"/>
    <property type="match status" value="1"/>
</dbReference>
<proteinExistence type="inferred from homology"/>
<evidence type="ECO:0000256" key="4">
    <source>
        <dbReference type="ARBA" id="ARBA00023125"/>
    </source>
</evidence>
<evidence type="ECO:0000256" key="7">
    <source>
        <dbReference type="ARBA" id="ARBA00023242"/>
    </source>
</evidence>
<dbReference type="SMART" id="SM00389">
    <property type="entry name" value="HOX"/>
    <property type="match status" value="1"/>
</dbReference>
<keyword evidence="13" id="KW-1185">Reference proteome</keyword>
<dbReference type="AlphaFoldDB" id="A0A8K0IKY5"/>
<dbReference type="SMART" id="SM00340">
    <property type="entry name" value="HALZ"/>
    <property type="match status" value="1"/>
</dbReference>
<evidence type="ECO:0000313" key="13">
    <source>
        <dbReference type="Proteomes" id="UP000797356"/>
    </source>
</evidence>
<gene>
    <name evidence="12" type="ORF">COCNU_10G001990</name>
</gene>
<comment type="caution">
    <text evidence="12">The sequence shown here is derived from an EMBL/GenBank/DDBJ whole genome shotgun (WGS) entry which is preliminary data.</text>
</comment>
<dbReference type="PANTHER" id="PTHR45714:SF34">
    <property type="entry name" value="HOMEOBOX-LEUCINE ZIPPER PROTEIN HAT9"/>
    <property type="match status" value="1"/>
</dbReference>
<comment type="subcellular location">
    <subcellularLocation>
        <location evidence="1 8 9">Nucleus</location>
    </subcellularLocation>
</comment>
<dbReference type="Proteomes" id="UP000797356">
    <property type="component" value="Chromosome 10"/>
</dbReference>
<reference evidence="12" key="2">
    <citation type="submission" date="2019-07" db="EMBL/GenBank/DDBJ databases">
        <authorList>
            <person name="Yang Y."/>
            <person name="Bocs S."/>
            <person name="Baudouin L."/>
        </authorList>
    </citation>
    <scope>NUCLEOTIDE SEQUENCE</scope>
    <source>
        <tissue evidence="12">Spear leaf of Hainan Tall coconut</tissue>
    </source>
</reference>
<keyword evidence="5 8" id="KW-0371">Homeobox</keyword>
<keyword evidence="3" id="KW-0805">Transcription regulation</keyword>